<dbReference type="SMART" id="SM00184">
    <property type="entry name" value="RING"/>
    <property type="match status" value="1"/>
</dbReference>
<name>A0A8F8KM62_9VIRU</name>
<dbReference type="Pfam" id="PF17123">
    <property type="entry name" value="zf-RING_11"/>
    <property type="match status" value="1"/>
</dbReference>
<keyword evidence="1" id="KW-0863">Zinc-finger</keyword>
<dbReference type="Gene3D" id="3.30.40.10">
    <property type="entry name" value="Zinc/RING finger domain, C3HC4 (zinc finger)"/>
    <property type="match status" value="1"/>
</dbReference>
<protein>
    <submittedName>
        <fullName evidence="3">RING finger family protein</fullName>
    </submittedName>
</protein>
<keyword evidence="1" id="KW-0479">Metal-binding</keyword>
<dbReference type="PROSITE" id="PS50089">
    <property type="entry name" value="ZF_RING_2"/>
    <property type="match status" value="1"/>
</dbReference>
<organism evidence="3">
    <name type="scientific">Clandestinovirus</name>
    <dbReference type="NCBI Taxonomy" id="2831644"/>
    <lineage>
        <taxon>Viruses</taxon>
    </lineage>
</organism>
<evidence type="ECO:0000313" key="3">
    <source>
        <dbReference type="EMBL" id="QYA18702.1"/>
    </source>
</evidence>
<keyword evidence="1" id="KW-0862">Zinc</keyword>
<accession>A0A8F8KM62</accession>
<feature type="domain" description="RING-type" evidence="2">
    <location>
        <begin position="111"/>
        <end position="170"/>
    </location>
</feature>
<dbReference type="InterPro" id="IPR001841">
    <property type="entry name" value="Znf_RING"/>
</dbReference>
<dbReference type="InterPro" id="IPR013083">
    <property type="entry name" value="Znf_RING/FYVE/PHD"/>
</dbReference>
<dbReference type="GO" id="GO:0008270">
    <property type="term" value="F:zinc ion binding"/>
    <property type="evidence" value="ECO:0007669"/>
    <property type="project" value="UniProtKB-KW"/>
</dbReference>
<dbReference type="SUPFAM" id="SSF57850">
    <property type="entry name" value="RING/U-box"/>
    <property type="match status" value="1"/>
</dbReference>
<reference evidence="3" key="1">
    <citation type="submission" date="2021-06" db="EMBL/GenBank/DDBJ databases">
        <authorList>
            <person name="Rolland C."/>
        </authorList>
    </citation>
    <scope>NUCLEOTIDE SEQUENCE</scope>
    <source>
        <strain evidence="3">347.936635</strain>
    </source>
</reference>
<dbReference type="EMBL" id="MZ420154">
    <property type="protein sequence ID" value="QYA18702.1"/>
    <property type="molecule type" value="Genomic_DNA"/>
</dbReference>
<evidence type="ECO:0000256" key="1">
    <source>
        <dbReference type="PROSITE-ProRule" id="PRU00175"/>
    </source>
</evidence>
<proteinExistence type="predicted"/>
<gene>
    <name evidence="3" type="ORF">KOM_12_434</name>
</gene>
<evidence type="ECO:0000259" key="2">
    <source>
        <dbReference type="PROSITE" id="PS50089"/>
    </source>
</evidence>
<sequence length="174" mass="19531">MTSVSINIDDYLEDGLNIGGLVQRVAAEHPNVEFTRILLQVCNSTWHGSFVVPVAVGFSTPLNLCKGGVLTFDQVDECVPMLQLQYWATKYRSVGCRKDDTFTFTSTHGECLICMQEYKVGDNLIRLESCGHVYHSQCHRQMILHEHSKEAIVTSLVMETRLETKCPACNTQTS</sequence>